<keyword evidence="3" id="KW-1185">Reference proteome</keyword>
<gene>
    <name evidence="2" type="ORF">BU16DRAFT_554144</name>
</gene>
<proteinExistence type="predicted"/>
<dbReference type="EMBL" id="MU004181">
    <property type="protein sequence ID" value="KAF2502079.1"/>
    <property type="molecule type" value="Genomic_DNA"/>
</dbReference>
<sequence length="306" mass="35284">MADLLTRRGISSDASQQANSRLYQLPQEIRDMVFDLVVEAQNLHVYSNRMQKLILVICKIPYSMTDAERLSQAGRGVLDQVGCGAHQRMAHVFDCRELLVVDAHTGSVCKKFYVDISLARYRNWTLSFDHPKALRKLFQRSHFRADLIRSIHIYGECFRYFMGPGWPGVINHHFLAQTPLLQSLHIGLDPVDNISLQYIQTHQDLDLTDRSNKLPESLRPLVAVLNILRKRKFASSSKVTCQVLDRYPRWPAVDRLRLAELIKKAILTHDPSPLRTSERIKANSQVNYVGMELEGDEPRTKRRRAR</sequence>
<evidence type="ECO:0000313" key="3">
    <source>
        <dbReference type="Proteomes" id="UP000799750"/>
    </source>
</evidence>
<protein>
    <recommendedName>
        <fullName evidence="1">DUF7730 domain-containing protein</fullName>
    </recommendedName>
</protein>
<name>A0A6A6RBI2_9PEZI</name>
<reference evidence="2" key="1">
    <citation type="journal article" date="2020" name="Stud. Mycol.">
        <title>101 Dothideomycetes genomes: a test case for predicting lifestyles and emergence of pathogens.</title>
        <authorList>
            <person name="Haridas S."/>
            <person name="Albert R."/>
            <person name="Binder M."/>
            <person name="Bloem J."/>
            <person name="Labutti K."/>
            <person name="Salamov A."/>
            <person name="Andreopoulos B."/>
            <person name="Baker S."/>
            <person name="Barry K."/>
            <person name="Bills G."/>
            <person name="Bluhm B."/>
            <person name="Cannon C."/>
            <person name="Castanera R."/>
            <person name="Culley D."/>
            <person name="Daum C."/>
            <person name="Ezra D."/>
            <person name="Gonzalez J."/>
            <person name="Henrissat B."/>
            <person name="Kuo A."/>
            <person name="Liang C."/>
            <person name="Lipzen A."/>
            <person name="Lutzoni F."/>
            <person name="Magnuson J."/>
            <person name="Mondo S."/>
            <person name="Nolan M."/>
            <person name="Ohm R."/>
            <person name="Pangilinan J."/>
            <person name="Park H.-J."/>
            <person name="Ramirez L."/>
            <person name="Alfaro M."/>
            <person name="Sun H."/>
            <person name="Tritt A."/>
            <person name="Yoshinaga Y."/>
            <person name="Zwiers L.-H."/>
            <person name="Turgeon B."/>
            <person name="Goodwin S."/>
            <person name="Spatafora J."/>
            <person name="Crous P."/>
            <person name="Grigoriev I."/>
        </authorList>
    </citation>
    <scope>NUCLEOTIDE SEQUENCE</scope>
    <source>
        <strain evidence="2">CBS 269.34</strain>
    </source>
</reference>
<dbReference type="InterPro" id="IPR056632">
    <property type="entry name" value="DUF7730"/>
</dbReference>
<evidence type="ECO:0000259" key="1">
    <source>
        <dbReference type="Pfam" id="PF24864"/>
    </source>
</evidence>
<evidence type="ECO:0000313" key="2">
    <source>
        <dbReference type="EMBL" id="KAF2502079.1"/>
    </source>
</evidence>
<dbReference type="AlphaFoldDB" id="A0A6A6RBI2"/>
<dbReference type="Proteomes" id="UP000799750">
    <property type="component" value="Unassembled WGS sequence"/>
</dbReference>
<feature type="domain" description="DUF7730" evidence="1">
    <location>
        <begin position="16"/>
        <end position="153"/>
    </location>
</feature>
<dbReference type="Pfam" id="PF24864">
    <property type="entry name" value="DUF7730"/>
    <property type="match status" value="1"/>
</dbReference>
<accession>A0A6A6RBI2</accession>
<organism evidence="2 3">
    <name type="scientific">Lophium mytilinum</name>
    <dbReference type="NCBI Taxonomy" id="390894"/>
    <lineage>
        <taxon>Eukaryota</taxon>
        <taxon>Fungi</taxon>
        <taxon>Dikarya</taxon>
        <taxon>Ascomycota</taxon>
        <taxon>Pezizomycotina</taxon>
        <taxon>Dothideomycetes</taxon>
        <taxon>Pleosporomycetidae</taxon>
        <taxon>Mytilinidiales</taxon>
        <taxon>Mytilinidiaceae</taxon>
        <taxon>Lophium</taxon>
    </lineage>
</organism>